<dbReference type="Proteomes" id="UP000823847">
    <property type="component" value="Unassembled WGS sequence"/>
</dbReference>
<gene>
    <name evidence="1" type="ORF">H9848_10715</name>
</gene>
<comment type="caution">
    <text evidence="1">The sequence shown here is derived from an EMBL/GenBank/DDBJ whole genome shotgun (WGS) entry which is preliminary data.</text>
</comment>
<name>A0A9D1XT91_9BACT</name>
<dbReference type="InterPro" id="IPR007398">
    <property type="entry name" value="BioG"/>
</dbReference>
<evidence type="ECO:0000313" key="1">
    <source>
        <dbReference type="EMBL" id="HIX87059.1"/>
    </source>
</evidence>
<organism evidence="1 2">
    <name type="scientific">Candidatus Parabacteroides intestinigallinarum</name>
    <dbReference type="NCBI Taxonomy" id="2838722"/>
    <lineage>
        <taxon>Bacteria</taxon>
        <taxon>Pseudomonadati</taxon>
        <taxon>Bacteroidota</taxon>
        <taxon>Bacteroidia</taxon>
        <taxon>Bacteroidales</taxon>
        <taxon>Tannerellaceae</taxon>
        <taxon>Parabacteroides</taxon>
    </lineage>
</organism>
<accession>A0A9D1XT91</accession>
<evidence type="ECO:0000313" key="2">
    <source>
        <dbReference type="Proteomes" id="UP000823847"/>
    </source>
</evidence>
<dbReference type="Pfam" id="PF04301">
    <property type="entry name" value="BioG"/>
    <property type="match status" value="1"/>
</dbReference>
<sequence>MRIEKYIHQAYPNLILCMAGWSVTPELFHHLRVPPETDVWIVYDYRNATFDEDLSRYATVHLVAWSLGVWEAQRLWVGKRLFTTATAINGTPCSLHDRYGIPVRIFEGTLARMDAGGMRRFNRRMCGDRETLSLYMRLPARPLEEIRDELRSLYERIRLFSNEPSRPEDSSFWSRAILSTNDQIFPINNLRRYWRGRCPIQEVEAAHLPFYHYQTWQELWR</sequence>
<dbReference type="AlphaFoldDB" id="A0A9D1XT91"/>
<dbReference type="EMBL" id="DXEN01000080">
    <property type="protein sequence ID" value="HIX87059.1"/>
    <property type="molecule type" value="Genomic_DNA"/>
</dbReference>
<reference evidence="1" key="1">
    <citation type="journal article" date="2021" name="PeerJ">
        <title>Extensive microbial diversity within the chicken gut microbiome revealed by metagenomics and culture.</title>
        <authorList>
            <person name="Gilroy R."/>
            <person name="Ravi A."/>
            <person name="Getino M."/>
            <person name="Pursley I."/>
            <person name="Horton D.L."/>
            <person name="Alikhan N.F."/>
            <person name="Baker D."/>
            <person name="Gharbi K."/>
            <person name="Hall N."/>
            <person name="Watson M."/>
            <person name="Adriaenssens E.M."/>
            <person name="Foster-Nyarko E."/>
            <person name="Jarju S."/>
            <person name="Secka A."/>
            <person name="Antonio M."/>
            <person name="Oren A."/>
            <person name="Chaudhuri R.R."/>
            <person name="La Ragione R."/>
            <person name="Hildebrand F."/>
            <person name="Pallen M.J."/>
        </authorList>
    </citation>
    <scope>NUCLEOTIDE SEQUENCE</scope>
    <source>
        <strain evidence="1">ChiHecec2B26-12326</strain>
    </source>
</reference>
<proteinExistence type="predicted"/>
<reference evidence="1" key="2">
    <citation type="submission" date="2021-04" db="EMBL/GenBank/DDBJ databases">
        <authorList>
            <person name="Gilroy R."/>
        </authorList>
    </citation>
    <scope>NUCLEOTIDE SEQUENCE</scope>
    <source>
        <strain evidence="1">ChiHecec2B26-12326</strain>
    </source>
</reference>
<protein>
    <submittedName>
        <fullName evidence="1">DUF452 family protein</fullName>
    </submittedName>
</protein>